<feature type="domain" description="Protein kinase" evidence="12">
    <location>
        <begin position="1"/>
        <end position="333"/>
    </location>
</feature>
<comment type="catalytic activity">
    <reaction evidence="10">
        <text>L-tyrosyl-[protein] + ATP = O-phospho-L-tyrosyl-[protein] + ADP + H(+)</text>
        <dbReference type="Rhea" id="RHEA:10596"/>
        <dbReference type="Rhea" id="RHEA-COMP:10136"/>
        <dbReference type="Rhea" id="RHEA-COMP:20101"/>
        <dbReference type="ChEBI" id="CHEBI:15378"/>
        <dbReference type="ChEBI" id="CHEBI:30616"/>
        <dbReference type="ChEBI" id="CHEBI:46858"/>
        <dbReference type="ChEBI" id="CHEBI:61978"/>
        <dbReference type="ChEBI" id="CHEBI:456216"/>
        <dbReference type="EC" id="2.7.12.1"/>
    </reaction>
</comment>
<dbReference type="InterPro" id="IPR011009">
    <property type="entry name" value="Kinase-like_dom_sf"/>
</dbReference>
<evidence type="ECO:0000256" key="4">
    <source>
        <dbReference type="ARBA" id="ARBA00022679"/>
    </source>
</evidence>
<evidence type="ECO:0000256" key="7">
    <source>
        <dbReference type="ARBA" id="ARBA00022840"/>
    </source>
</evidence>
<evidence type="ECO:0000313" key="14">
    <source>
        <dbReference type="Proteomes" id="UP000241890"/>
    </source>
</evidence>
<comment type="catalytic activity">
    <reaction evidence="8">
        <text>L-seryl-[protein] + ATP = O-phospho-L-seryl-[protein] + ADP + H(+)</text>
        <dbReference type="Rhea" id="RHEA:17989"/>
        <dbReference type="Rhea" id="RHEA-COMP:9863"/>
        <dbReference type="Rhea" id="RHEA-COMP:11604"/>
        <dbReference type="ChEBI" id="CHEBI:15378"/>
        <dbReference type="ChEBI" id="CHEBI:29999"/>
        <dbReference type="ChEBI" id="CHEBI:30616"/>
        <dbReference type="ChEBI" id="CHEBI:83421"/>
        <dbReference type="ChEBI" id="CHEBI:456216"/>
        <dbReference type="EC" id="2.7.12.1"/>
    </reaction>
</comment>
<keyword evidence="6 13" id="KW-0418">Kinase</keyword>
<keyword evidence="14" id="KW-1185">Reference proteome</keyword>
<evidence type="ECO:0000256" key="10">
    <source>
        <dbReference type="ARBA" id="ARBA00051680"/>
    </source>
</evidence>
<sequence length="333" mass="37755">MCTFSISCRREETMAKQDTLPAERRILSGPEALQMCPDLLADYERNEICAFDKVYYIGSQTSKIARTAHGAFDTAEGEYIYVKGEQIAFRYELESKLGHGSFGQVFRCRDHQTQQQQAASIAIKMIRSVQRFRAQALVELRVLQRIRDRDPQGVSRVVTLLDHFWFRDHLCLVFPMYSKNLYEILRANEHHGLAEKPSRFYRAPEVILGAPTGVAVDMWSCGCVLAELMVGLPLFPGQNELEQLALIVAIRGQPIREGATRWSKFFHRSSGAPRWTQNTSFPKPGSLSLRRALAASTFSNEHLIEIVCKCLVYDPRTRIEPKAALKLLAEASS</sequence>
<accession>A0A2R5G2M9</accession>
<evidence type="ECO:0000313" key="13">
    <source>
        <dbReference type="EMBL" id="GBG25260.1"/>
    </source>
</evidence>
<dbReference type="PANTHER" id="PTHR24058">
    <property type="entry name" value="DUAL SPECIFICITY PROTEIN KINASE"/>
    <property type="match status" value="1"/>
</dbReference>
<dbReference type="GO" id="GO:0005856">
    <property type="term" value="C:cytoskeleton"/>
    <property type="evidence" value="ECO:0007669"/>
    <property type="project" value="TreeGrafter"/>
</dbReference>
<dbReference type="InterPro" id="IPR050494">
    <property type="entry name" value="Ser_Thr_dual-spec_kinase"/>
</dbReference>
<dbReference type="GO" id="GO:0005737">
    <property type="term" value="C:cytoplasm"/>
    <property type="evidence" value="ECO:0007669"/>
    <property type="project" value="TreeGrafter"/>
</dbReference>
<dbReference type="PANTHER" id="PTHR24058:SF22">
    <property type="entry name" value="DUAL SPECIFICITY TYROSINE-PHOSPHORYLATION-REGULATED KINASE 4"/>
    <property type="match status" value="1"/>
</dbReference>
<dbReference type="InParanoid" id="A0A2R5G2M9"/>
<dbReference type="Proteomes" id="UP000241890">
    <property type="component" value="Unassembled WGS sequence"/>
</dbReference>
<evidence type="ECO:0000259" key="12">
    <source>
        <dbReference type="PROSITE" id="PS50011"/>
    </source>
</evidence>
<dbReference type="GO" id="GO:0004674">
    <property type="term" value="F:protein serine/threonine kinase activity"/>
    <property type="evidence" value="ECO:0007669"/>
    <property type="project" value="UniProtKB-KW"/>
</dbReference>
<dbReference type="EC" id="2.7.12.1" evidence="2"/>
<comment type="similarity">
    <text evidence="1">Belongs to the protein kinase superfamily. CMGC Ser/Thr protein kinase family. MNB/DYRK subfamily.</text>
</comment>
<evidence type="ECO:0000256" key="6">
    <source>
        <dbReference type="ARBA" id="ARBA00022777"/>
    </source>
</evidence>
<dbReference type="Gene3D" id="1.10.510.10">
    <property type="entry name" value="Transferase(Phosphotransferase) domain 1"/>
    <property type="match status" value="1"/>
</dbReference>
<organism evidence="13 14">
    <name type="scientific">Hondaea fermentalgiana</name>
    <dbReference type="NCBI Taxonomy" id="2315210"/>
    <lineage>
        <taxon>Eukaryota</taxon>
        <taxon>Sar</taxon>
        <taxon>Stramenopiles</taxon>
        <taxon>Bigyra</taxon>
        <taxon>Labyrinthulomycetes</taxon>
        <taxon>Thraustochytrida</taxon>
        <taxon>Thraustochytriidae</taxon>
        <taxon>Hondaea</taxon>
    </lineage>
</organism>
<dbReference type="SMART" id="SM00220">
    <property type="entry name" value="S_TKc"/>
    <property type="match status" value="1"/>
</dbReference>
<evidence type="ECO:0000256" key="11">
    <source>
        <dbReference type="PROSITE-ProRule" id="PRU10141"/>
    </source>
</evidence>
<feature type="binding site" evidence="11">
    <location>
        <position position="124"/>
    </location>
    <ligand>
        <name>ATP</name>
        <dbReference type="ChEBI" id="CHEBI:30616"/>
    </ligand>
</feature>
<evidence type="ECO:0000256" key="1">
    <source>
        <dbReference type="ARBA" id="ARBA00008867"/>
    </source>
</evidence>
<evidence type="ECO:0000256" key="8">
    <source>
        <dbReference type="ARBA" id="ARBA00049003"/>
    </source>
</evidence>
<comment type="catalytic activity">
    <reaction evidence="9">
        <text>L-threonyl-[protein] + ATP = O-phospho-L-threonyl-[protein] + ADP + H(+)</text>
        <dbReference type="Rhea" id="RHEA:46608"/>
        <dbReference type="Rhea" id="RHEA-COMP:11060"/>
        <dbReference type="Rhea" id="RHEA-COMP:11605"/>
        <dbReference type="ChEBI" id="CHEBI:15378"/>
        <dbReference type="ChEBI" id="CHEBI:30013"/>
        <dbReference type="ChEBI" id="CHEBI:30616"/>
        <dbReference type="ChEBI" id="CHEBI:61977"/>
        <dbReference type="ChEBI" id="CHEBI:456216"/>
        <dbReference type="EC" id="2.7.12.1"/>
    </reaction>
</comment>
<evidence type="ECO:0000256" key="9">
    <source>
        <dbReference type="ARBA" id="ARBA00049308"/>
    </source>
</evidence>
<proteinExistence type="inferred from homology"/>
<dbReference type="InterPro" id="IPR042521">
    <property type="entry name" value="DYRK"/>
</dbReference>
<dbReference type="PROSITE" id="PS00107">
    <property type="entry name" value="PROTEIN_KINASE_ATP"/>
    <property type="match status" value="1"/>
</dbReference>
<name>A0A2R5G2M9_9STRA</name>
<comment type="caution">
    <text evidence="13">The sequence shown here is derived from an EMBL/GenBank/DDBJ whole genome shotgun (WGS) entry which is preliminary data.</text>
</comment>
<keyword evidence="7 11" id="KW-0067">ATP-binding</keyword>
<reference evidence="13 14" key="1">
    <citation type="submission" date="2017-12" db="EMBL/GenBank/DDBJ databases">
        <title>Sequencing, de novo assembly and annotation of complete genome of a new Thraustochytrid species, strain FCC1311.</title>
        <authorList>
            <person name="Sedici K."/>
            <person name="Godart F."/>
            <person name="Aiese Cigliano R."/>
            <person name="Sanseverino W."/>
            <person name="Barakat M."/>
            <person name="Ortet P."/>
            <person name="Marechal E."/>
            <person name="Cagnac O."/>
            <person name="Amato A."/>
        </authorList>
    </citation>
    <scope>NUCLEOTIDE SEQUENCE [LARGE SCALE GENOMIC DNA]</scope>
</reference>
<dbReference type="Gene3D" id="3.30.10.30">
    <property type="entry name" value="DYRK"/>
    <property type="match status" value="1"/>
</dbReference>
<dbReference type="Pfam" id="PF00069">
    <property type="entry name" value="Pkinase"/>
    <property type="match status" value="2"/>
</dbReference>
<dbReference type="InterPro" id="IPR017441">
    <property type="entry name" value="Protein_kinase_ATP_BS"/>
</dbReference>
<dbReference type="GO" id="GO:0005524">
    <property type="term" value="F:ATP binding"/>
    <property type="evidence" value="ECO:0007669"/>
    <property type="project" value="UniProtKB-UniRule"/>
</dbReference>
<dbReference type="AlphaFoldDB" id="A0A2R5G2M9"/>
<evidence type="ECO:0000256" key="5">
    <source>
        <dbReference type="ARBA" id="ARBA00022741"/>
    </source>
</evidence>
<dbReference type="Gene3D" id="3.30.200.20">
    <property type="entry name" value="Phosphorylase Kinase, domain 1"/>
    <property type="match status" value="1"/>
</dbReference>
<evidence type="ECO:0000256" key="3">
    <source>
        <dbReference type="ARBA" id="ARBA00022527"/>
    </source>
</evidence>
<dbReference type="EMBL" id="BEYU01000012">
    <property type="protein sequence ID" value="GBG25260.1"/>
    <property type="molecule type" value="Genomic_DNA"/>
</dbReference>
<protein>
    <recommendedName>
        <fullName evidence="2">dual-specificity kinase</fullName>
        <ecNumber evidence="2">2.7.12.1</ecNumber>
    </recommendedName>
</protein>
<dbReference type="OrthoDB" id="9332038at2759"/>
<keyword evidence="5 11" id="KW-0547">Nucleotide-binding</keyword>
<dbReference type="PROSITE" id="PS50011">
    <property type="entry name" value="PROTEIN_KINASE_DOM"/>
    <property type="match status" value="1"/>
</dbReference>
<evidence type="ECO:0000256" key="2">
    <source>
        <dbReference type="ARBA" id="ARBA00013203"/>
    </source>
</evidence>
<dbReference type="SUPFAM" id="SSF56112">
    <property type="entry name" value="Protein kinase-like (PK-like)"/>
    <property type="match status" value="1"/>
</dbReference>
<keyword evidence="4" id="KW-0808">Transferase</keyword>
<gene>
    <name evidence="13" type="ORF">FCC1311_014772</name>
</gene>
<dbReference type="GO" id="GO:0004712">
    <property type="term" value="F:protein serine/threonine/tyrosine kinase activity"/>
    <property type="evidence" value="ECO:0007669"/>
    <property type="project" value="UniProtKB-EC"/>
</dbReference>
<keyword evidence="3" id="KW-0723">Serine/threonine-protein kinase</keyword>
<dbReference type="InterPro" id="IPR000719">
    <property type="entry name" value="Prot_kinase_dom"/>
</dbReference>